<evidence type="ECO:0000313" key="2">
    <source>
        <dbReference type="EMBL" id="GEY50396.1"/>
    </source>
</evidence>
<accession>A0A699HQH7</accession>
<name>A0A699HQH7_TANCI</name>
<proteinExistence type="predicted"/>
<comment type="caution">
    <text evidence="2">The sequence shown here is derived from an EMBL/GenBank/DDBJ whole genome shotgun (WGS) entry which is preliminary data.</text>
</comment>
<feature type="region of interest" description="Disordered" evidence="1">
    <location>
        <begin position="1"/>
        <end position="25"/>
    </location>
</feature>
<dbReference type="EMBL" id="BKCJ010184111">
    <property type="protein sequence ID" value="GEY50396.1"/>
    <property type="molecule type" value="Genomic_DNA"/>
</dbReference>
<organism evidence="2">
    <name type="scientific">Tanacetum cinerariifolium</name>
    <name type="common">Dalmatian daisy</name>
    <name type="synonym">Chrysanthemum cinerariifolium</name>
    <dbReference type="NCBI Taxonomy" id="118510"/>
    <lineage>
        <taxon>Eukaryota</taxon>
        <taxon>Viridiplantae</taxon>
        <taxon>Streptophyta</taxon>
        <taxon>Embryophyta</taxon>
        <taxon>Tracheophyta</taxon>
        <taxon>Spermatophyta</taxon>
        <taxon>Magnoliopsida</taxon>
        <taxon>eudicotyledons</taxon>
        <taxon>Gunneridae</taxon>
        <taxon>Pentapetalae</taxon>
        <taxon>asterids</taxon>
        <taxon>campanulids</taxon>
        <taxon>Asterales</taxon>
        <taxon>Asteraceae</taxon>
        <taxon>Asteroideae</taxon>
        <taxon>Anthemideae</taxon>
        <taxon>Anthemidinae</taxon>
        <taxon>Tanacetum</taxon>
    </lineage>
</organism>
<gene>
    <name evidence="2" type="ORF">Tci_422370</name>
</gene>
<protein>
    <submittedName>
        <fullName evidence="2">Uncharacterized protein</fullName>
    </submittedName>
</protein>
<reference evidence="2" key="1">
    <citation type="journal article" date="2019" name="Sci. Rep.">
        <title>Draft genome of Tanacetum cinerariifolium, the natural source of mosquito coil.</title>
        <authorList>
            <person name="Yamashiro T."/>
            <person name="Shiraishi A."/>
            <person name="Satake H."/>
            <person name="Nakayama K."/>
        </authorList>
    </citation>
    <scope>NUCLEOTIDE SEQUENCE</scope>
</reference>
<sequence length="93" mass="9445">MAIATTNFTTPVSPPQATVDESSSPVTSPVEIIFNLFHIISTGLVTGEEDSSTVVCGGDTGVVKLVVATVIGDVDGGCYVGCDDGGFFINVFG</sequence>
<dbReference type="AlphaFoldDB" id="A0A699HQH7"/>
<evidence type="ECO:0000256" key="1">
    <source>
        <dbReference type="SAM" id="MobiDB-lite"/>
    </source>
</evidence>